<dbReference type="GO" id="GO:0015074">
    <property type="term" value="P:DNA integration"/>
    <property type="evidence" value="ECO:0007669"/>
    <property type="project" value="UniProtKB-KW"/>
</dbReference>
<dbReference type="InterPro" id="IPR053876">
    <property type="entry name" value="Phage_int_M"/>
</dbReference>
<dbReference type="InterPro" id="IPR011010">
    <property type="entry name" value="DNA_brk_join_enz"/>
</dbReference>
<dbReference type="PROSITE" id="PS51898">
    <property type="entry name" value="TYR_RECOMBINASE"/>
    <property type="match status" value="1"/>
</dbReference>
<dbReference type="InterPro" id="IPR010998">
    <property type="entry name" value="Integrase_recombinase_N"/>
</dbReference>
<keyword evidence="4" id="KW-0233">DNA recombination</keyword>
<reference evidence="9" key="1">
    <citation type="submission" date="2020-05" db="EMBL/GenBank/DDBJ databases">
        <authorList>
            <person name="Chiriac C."/>
            <person name="Salcher M."/>
            <person name="Ghai R."/>
            <person name="Kavagutti S V."/>
        </authorList>
    </citation>
    <scope>NUCLEOTIDE SEQUENCE</scope>
</reference>
<dbReference type="InterPro" id="IPR002104">
    <property type="entry name" value="Integrase_catalytic"/>
</dbReference>
<proteinExistence type="inferred from homology"/>
<dbReference type="GO" id="GO:0046718">
    <property type="term" value="P:symbiont entry into host cell"/>
    <property type="evidence" value="ECO:0007669"/>
    <property type="project" value="UniProtKB-KW"/>
</dbReference>
<accession>A0A6J6BL75</accession>
<keyword evidence="3" id="KW-0238">DNA-binding</keyword>
<evidence type="ECO:0000313" key="9">
    <source>
        <dbReference type="EMBL" id="CAB4539811.1"/>
    </source>
</evidence>
<dbReference type="Gene3D" id="1.10.150.130">
    <property type="match status" value="1"/>
</dbReference>
<gene>
    <name evidence="9" type="ORF">UFOPK1493_00204</name>
</gene>
<organism evidence="9">
    <name type="scientific">freshwater metagenome</name>
    <dbReference type="NCBI Taxonomy" id="449393"/>
    <lineage>
        <taxon>unclassified sequences</taxon>
        <taxon>metagenomes</taxon>
        <taxon>ecological metagenomes</taxon>
    </lineage>
</organism>
<evidence type="ECO:0000256" key="5">
    <source>
        <dbReference type="ARBA" id="ARBA00023195"/>
    </source>
</evidence>
<dbReference type="SUPFAM" id="SSF56349">
    <property type="entry name" value="DNA breaking-rejoining enzymes"/>
    <property type="match status" value="1"/>
</dbReference>
<dbReference type="Gene3D" id="1.10.443.10">
    <property type="entry name" value="Intergrase catalytic core"/>
    <property type="match status" value="1"/>
</dbReference>
<keyword evidence="5" id="KW-1179">Viral genome integration</keyword>
<dbReference type="PROSITE" id="PS51900">
    <property type="entry name" value="CB"/>
    <property type="match status" value="1"/>
</dbReference>
<dbReference type="Pfam" id="PF00589">
    <property type="entry name" value="Phage_integrase"/>
    <property type="match status" value="1"/>
</dbReference>
<dbReference type="CDD" id="cd01189">
    <property type="entry name" value="INT_ICEBs1_C_like"/>
    <property type="match status" value="1"/>
</dbReference>
<sequence>MSIDKRPNGQYRARWRESDGKQRAKHFDRKIDAERFLVKVKHDQLSGTYVDPQLGQMPLSRYAEQWLERMRPTWRPSTAAGVESIVRLHIVPTLGRRPLSAIKRADVEAWAAALDLAPSTVQTARQHLGQILTGAVEDGLIPRNPATGARMPRIEANRPEPVPHEVLETITTALPSWAQVAVPLALGAGLRQSEATGLTIDRVHFLRRSLRLDRQLVTIDSRSPEFGPTKTPQSNRTIPLAQFVADAISAHVAEHGTGDHGLVLHLPDGRPIGRNRFGRIWRAARAAAGAEHVDYHDLRHTFASTLLSEGVSVRAVADWMGHASPMVTLNTYAHLMPVDEDRGRLVLDRALGRVSGEDSVRTVNA</sequence>
<evidence type="ECO:0000259" key="7">
    <source>
        <dbReference type="PROSITE" id="PS51898"/>
    </source>
</evidence>
<comment type="similarity">
    <text evidence="1">Belongs to the 'phage' integrase family.</text>
</comment>
<dbReference type="PANTHER" id="PTHR30629">
    <property type="entry name" value="PROPHAGE INTEGRASE"/>
    <property type="match status" value="1"/>
</dbReference>
<protein>
    <submittedName>
        <fullName evidence="9">Unannotated protein</fullName>
    </submittedName>
</protein>
<dbReference type="GO" id="GO:0044826">
    <property type="term" value="P:viral genome integration into host DNA"/>
    <property type="evidence" value="ECO:0007669"/>
    <property type="project" value="UniProtKB-KW"/>
</dbReference>
<dbReference type="EMBL" id="CAEZSR010000004">
    <property type="protein sequence ID" value="CAB4539811.1"/>
    <property type="molecule type" value="Genomic_DNA"/>
</dbReference>
<dbReference type="InterPro" id="IPR013762">
    <property type="entry name" value="Integrase-like_cat_sf"/>
</dbReference>
<dbReference type="GO" id="GO:0075713">
    <property type="term" value="P:establishment of integrated proviral latency"/>
    <property type="evidence" value="ECO:0007669"/>
    <property type="project" value="UniProtKB-KW"/>
</dbReference>
<name>A0A6J6BL75_9ZZZZ</name>
<evidence type="ECO:0000259" key="8">
    <source>
        <dbReference type="PROSITE" id="PS51900"/>
    </source>
</evidence>
<feature type="domain" description="Tyr recombinase" evidence="7">
    <location>
        <begin position="157"/>
        <end position="348"/>
    </location>
</feature>
<dbReference type="AlphaFoldDB" id="A0A6J6BL75"/>
<evidence type="ECO:0000256" key="6">
    <source>
        <dbReference type="ARBA" id="ARBA00023296"/>
    </source>
</evidence>
<evidence type="ECO:0000256" key="4">
    <source>
        <dbReference type="ARBA" id="ARBA00023172"/>
    </source>
</evidence>
<evidence type="ECO:0000256" key="3">
    <source>
        <dbReference type="ARBA" id="ARBA00023125"/>
    </source>
</evidence>
<dbReference type="InterPro" id="IPR050808">
    <property type="entry name" value="Phage_Integrase"/>
</dbReference>
<dbReference type="GO" id="GO:0003677">
    <property type="term" value="F:DNA binding"/>
    <property type="evidence" value="ECO:0007669"/>
    <property type="project" value="UniProtKB-KW"/>
</dbReference>
<dbReference type="Pfam" id="PF22022">
    <property type="entry name" value="Phage_int_M"/>
    <property type="match status" value="1"/>
</dbReference>
<dbReference type="PANTHER" id="PTHR30629:SF2">
    <property type="entry name" value="PROPHAGE INTEGRASE INTS-RELATED"/>
    <property type="match status" value="1"/>
</dbReference>
<keyword evidence="6" id="KW-1160">Virus entry into host cell</keyword>
<evidence type="ECO:0000256" key="1">
    <source>
        <dbReference type="ARBA" id="ARBA00008857"/>
    </source>
</evidence>
<keyword evidence="2" id="KW-0229">DNA integration</keyword>
<feature type="domain" description="Core-binding (CB)" evidence="8">
    <location>
        <begin position="57"/>
        <end position="136"/>
    </location>
</feature>
<dbReference type="GO" id="GO:0006310">
    <property type="term" value="P:DNA recombination"/>
    <property type="evidence" value="ECO:0007669"/>
    <property type="project" value="UniProtKB-KW"/>
</dbReference>
<evidence type="ECO:0000256" key="2">
    <source>
        <dbReference type="ARBA" id="ARBA00022908"/>
    </source>
</evidence>
<dbReference type="InterPro" id="IPR044068">
    <property type="entry name" value="CB"/>
</dbReference>